<sequence length="418" mass="45662">MNLVPDGDWRQVPVRLDAARWATRLVCRKVLVVVHTVTTGQRLLDVVRLLEGDLRVQVVFTMVPDVFSNGVPDFLARLRAVVVPWRQAVETRFDLALASGHEGIHELHAPVVVLPHGAGHNKLVADGRRARTTADRGVYGLSRQWLVRDGAVVPDTIVLAHREEAARLARGCPEALPAAAVVGDPCYDSISVTLPLRALYRRALRTDSHQRLVVVSSTWGPRSLLAQSPDLLDRLVEELPAEQYRIAVLLHPNVWNAHGEWQIRAWFATLCRAGVALVSQDADWCGVLVAADHVISDHGSAALYGTAAGAPVLMANFPDIDLDPDSPMAELGAVAPRLRADRPVAGQLARSGSAQRRAAYTRVAARITSHPGRFARNMRALLYRKLRLRPAKGCRPVALPARLPVLVSECRSESAGPQ</sequence>
<dbReference type="SUPFAM" id="SSF53756">
    <property type="entry name" value="UDP-Glycosyltransferase/glycogen phosphorylase"/>
    <property type="match status" value="1"/>
</dbReference>
<proteinExistence type="predicted"/>
<name>A0ABS7QMW6_9ACTN</name>
<dbReference type="Proteomes" id="UP001198565">
    <property type="component" value="Unassembled WGS sequence"/>
</dbReference>
<accession>A0ABS7QMW6</accession>
<gene>
    <name evidence="1" type="ORF">K7472_06680</name>
</gene>
<protein>
    <recommendedName>
        <fullName evidence="3">CDP-glycerol:poly(Glycerophosphate) glycerophosphotransferase</fullName>
    </recommendedName>
</protein>
<organism evidence="1 2">
    <name type="scientific">Streptantibioticus parmotrematis</name>
    <dbReference type="NCBI Taxonomy" id="2873249"/>
    <lineage>
        <taxon>Bacteria</taxon>
        <taxon>Bacillati</taxon>
        <taxon>Actinomycetota</taxon>
        <taxon>Actinomycetes</taxon>
        <taxon>Kitasatosporales</taxon>
        <taxon>Streptomycetaceae</taxon>
        <taxon>Streptantibioticus</taxon>
    </lineage>
</organism>
<dbReference type="Gene3D" id="3.40.50.12580">
    <property type="match status" value="1"/>
</dbReference>
<reference evidence="1 2" key="1">
    <citation type="submission" date="2021-08" db="EMBL/GenBank/DDBJ databases">
        <title>Streptomyces sp. PTM05 isolated from lichen.</title>
        <authorList>
            <person name="Somphong A."/>
            <person name="Phongsopitanun W."/>
            <person name="Tanasupawat S."/>
        </authorList>
    </citation>
    <scope>NUCLEOTIDE SEQUENCE [LARGE SCALE GENOMIC DNA]</scope>
    <source>
        <strain evidence="1 2">Ptm05</strain>
    </source>
</reference>
<dbReference type="EMBL" id="JAINVZ010000003">
    <property type="protein sequence ID" value="MBY8884528.1"/>
    <property type="molecule type" value="Genomic_DNA"/>
</dbReference>
<dbReference type="RefSeq" id="WP_222974992.1">
    <property type="nucleotide sequence ID" value="NZ_JAINVZ010000003.1"/>
</dbReference>
<dbReference type="InterPro" id="IPR043148">
    <property type="entry name" value="TagF_C"/>
</dbReference>
<comment type="caution">
    <text evidence="1">The sequence shown here is derived from an EMBL/GenBank/DDBJ whole genome shotgun (WGS) entry which is preliminary data.</text>
</comment>
<evidence type="ECO:0008006" key="3">
    <source>
        <dbReference type="Google" id="ProtNLM"/>
    </source>
</evidence>
<evidence type="ECO:0000313" key="2">
    <source>
        <dbReference type="Proteomes" id="UP001198565"/>
    </source>
</evidence>
<evidence type="ECO:0000313" key="1">
    <source>
        <dbReference type="EMBL" id="MBY8884528.1"/>
    </source>
</evidence>
<keyword evidence="2" id="KW-1185">Reference proteome</keyword>